<feature type="transmembrane region" description="Helical" evidence="1">
    <location>
        <begin position="12"/>
        <end position="29"/>
    </location>
</feature>
<proteinExistence type="predicted"/>
<evidence type="ECO:0000256" key="1">
    <source>
        <dbReference type="SAM" id="Phobius"/>
    </source>
</evidence>
<keyword evidence="1" id="KW-0812">Transmembrane</keyword>
<sequence>MKEIWNLAISPQVLPLTLLLVPVALYWLLNLLGTLDLDFLDVDIDADGPDGGDSSGGHWFHGALRFVNATDVPLMFVLTVLVILLWACTMIGNVWFDASQSGLTGGLIMGVSLVASVVMTRYVVAPLKPFFRMLRADDEKHPPVVGRTGLVRTAWVDERTGQVEIEMQGAPLLLNAKVATGTLSLPKNTEVIVIAHDADTGIYIVRSISDSIPPQSL</sequence>
<evidence type="ECO:0000313" key="2">
    <source>
        <dbReference type="EMBL" id="MCW1883898.1"/>
    </source>
</evidence>
<accession>A0ABT3FJZ3</accession>
<keyword evidence="3" id="KW-1185">Reference proteome</keyword>
<gene>
    <name evidence="2" type="ORF">OKA04_04110</name>
</gene>
<organism evidence="2 3">
    <name type="scientific">Luteolibacter flavescens</name>
    <dbReference type="NCBI Taxonomy" id="1859460"/>
    <lineage>
        <taxon>Bacteria</taxon>
        <taxon>Pseudomonadati</taxon>
        <taxon>Verrucomicrobiota</taxon>
        <taxon>Verrucomicrobiia</taxon>
        <taxon>Verrucomicrobiales</taxon>
        <taxon>Verrucomicrobiaceae</taxon>
        <taxon>Luteolibacter</taxon>
    </lineage>
</organism>
<name>A0ABT3FJZ3_9BACT</name>
<dbReference type="Proteomes" id="UP001207930">
    <property type="component" value="Unassembled WGS sequence"/>
</dbReference>
<evidence type="ECO:0000313" key="3">
    <source>
        <dbReference type="Proteomes" id="UP001207930"/>
    </source>
</evidence>
<dbReference type="EMBL" id="JAPDDS010000002">
    <property type="protein sequence ID" value="MCW1883898.1"/>
    <property type="molecule type" value="Genomic_DNA"/>
</dbReference>
<feature type="transmembrane region" description="Helical" evidence="1">
    <location>
        <begin position="74"/>
        <end position="96"/>
    </location>
</feature>
<dbReference type="RefSeq" id="WP_264499859.1">
    <property type="nucleotide sequence ID" value="NZ_JAPDDS010000002.1"/>
</dbReference>
<keyword evidence="1" id="KW-1133">Transmembrane helix</keyword>
<keyword evidence="1" id="KW-0472">Membrane</keyword>
<evidence type="ECO:0008006" key="4">
    <source>
        <dbReference type="Google" id="ProtNLM"/>
    </source>
</evidence>
<feature type="transmembrane region" description="Helical" evidence="1">
    <location>
        <begin position="102"/>
        <end position="124"/>
    </location>
</feature>
<protein>
    <recommendedName>
        <fullName evidence="4">DUF1449 family protein</fullName>
    </recommendedName>
</protein>
<reference evidence="2 3" key="1">
    <citation type="submission" date="2022-10" db="EMBL/GenBank/DDBJ databases">
        <title>Luteolibacter flavescens strain MCCC 1K03193, whole genome shotgun sequencing project.</title>
        <authorList>
            <person name="Zhao G."/>
            <person name="Shen L."/>
        </authorList>
    </citation>
    <scope>NUCLEOTIDE SEQUENCE [LARGE SCALE GENOMIC DNA]</scope>
    <source>
        <strain evidence="2 3">MCCC 1K03193</strain>
    </source>
</reference>
<comment type="caution">
    <text evidence="2">The sequence shown here is derived from an EMBL/GenBank/DDBJ whole genome shotgun (WGS) entry which is preliminary data.</text>
</comment>